<reference evidence="5 6" key="1">
    <citation type="submission" date="2013-06" db="EMBL/GenBank/DDBJ databases">
        <authorList>
            <person name="Weinstock G."/>
            <person name="Sodergren E."/>
            <person name="Lobos E.A."/>
            <person name="Fulton L."/>
            <person name="Fulton R."/>
            <person name="Courtney L."/>
            <person name="Fronick C."/>
            <person name="O'Laughlin M."/>
            <person name="Godfrey J."/>
            <person name="Wilson R.M."/>
            <person name="Miner T."/>
            <person name="Farmer C."/>
            <person name="Delehaunty K."/>
            <person name="Cordes M."/>
            <person name="Minx P."/>
            <person name="Tomlinson C."/>
            <person name="Chen J."/>
            <person name="Wollam A."/>
            <person name="Pepin K.H."/>
            <person name="Bhonagiri V."/>
            <person name="Zhang X."/>
            <person name="Warren W."/>
            <person name="Mitreva M."/>
            <person name="Mardis E.R."/>
            <person name="Wilson R.K."/>
        </authorList>
    </citation>
    <scope>NUCLEOTIDE SEQUENCE [LARGE SCALE GENOMIC DNA]</scope>
    <source>
        <strain evidence="5 6">F0510</strain>
    </source>
</reference>
<feature type="compositionally biased region" description="Low complexity" evidence="2">
    <location>
        <begin position="667"/>
        <end position="686"/>
    </location>
</feature>
<comment type="caution">
    <text evidence="5">The sequence shown here is derived from an EMBL/GenBank/DDBJ whole genome shotgun (WGS) entry which is preliminary data.</text>
</comment>
<evidence type="ECO:0000259" key="4">
    <source>
        <dbReference type="PROSITE" id="PS51737"/>
    </source>
</evidence>
<evidence type="ECO:0000313" key="6">
    <source>
        <dbReference type="Proteomes" id="UP000016498"/>
    </source>
</evidence>
<dbReference type="Gene3D" id="3.90.1750.20">
    <property type="entry name" value="Putative Large Serine Recombinase, Chain B, Domain 2"/>
    <property type="match status" value="1"/>
</dbReference>
<dbReference type="Gene3D" id="3.40.50.1390">
    <property type="entry name" value="Resolvase, N-terminal catalytic domain"/>
    <property type="match status" value="1"/>
</dbReference>
<gene>
    <name evidence="5" type="ORF">HMPREF1549_02764</name>
</gene>
<dbReference type="PROSITE" id="PS51737">
    <property type="entry name" value="RECOMBINASE_DNA_BIND"/>
    <property type="match status" value="1"/>
</dbReference>
<protein>
    <submittedName>
        <fullName evidence="5">Resolvase protein</fullName>
    </submittedName>
</protein>
<organism evidence="5 6">
    <name type="scientific">Actinomyces johnsonii F0510</name>
    <dbReference type="NCBI Taxonomy" id="1227262"/>
    <lineage>
        <taxon>Bacteria</taxon>
        <taxon>Bacillati</taxon>
        <taxon>Actinomycetota</taxon>
        <taxon>Actinomycetes</taxon>
        <taxon>Actinomycetales</taxon>
        <taxon>Actinomycetaceae</taxon>
        <taxon>Actinomyces</taxon>
    </lineage>
</organism>
<feature type="domain" description="Resolvase/invertase-type recombinase catalytic" evidence="3">
    <location>
        <begin position="21"/>
        <end position="173"/>
    </location>
</feature>
<dbReference type="PROSITE" id="PS51736">
    <property type="entry name" value="RECOMBINASES_3"/>
    <property type="match status" value="1"/>
</dbReference>
<dbReference type="PANTHER" id="PTHR30461:SF23">
    <property type="entry name" value="DNA RECOMBINASE-RELATED"/>
    <property type="match status" value="1"/>
</dbReference>
<feature type="region of interest" description="Disordered" evidence="2">
    <location>
        <begin position="506"/>
        <end position="537"/>
    </location>
</feature>
<dbReference type="InterPro" id="IPR038109">
    <property type="entry name" value="DNA_bind_recomb_sf"/>
</dbReference>
<dbReference type="InterPro" id="IPR025827">
    <property type="entry name" value="Zn_ribbon_recom_dom"/>
</dbReference>
<dbReference type="AlphaFoldDB" id="U1PHT1"/>
<evidence type="ECO:0000256" key="2">
    <source>
        <dbReference type="SAM" id="MobiDB-lite"/>
    </source>
</evidence>
<feature type="non-terminal residue" evidence="5">
    <location>
        <position position="745"/>
    </location>
</feature>
<dbReference type="GO" id="GO:0000150">
    <property type="term" value="F:DNA strand exchange activity"/>
    <property type="evidence" value="ECO:0007669"/>
    <property type="project" value="InterPro"/>
</dbReference>
<evidence type="ECO:0000256" key="1">
    <source>
        <dbReference type="SAM" id="Coils"/>
    </source>
</evidence>
<dbReference type="SMART" id="SM00857">
    <property type="entry name" value="Resolvase"/>
    <property type="match status" value="1"/>
</dbReference>
<name>U1PHT1_9ACTO</name>
<keyword evidence="1" id="KW-0175">Coiled coil</keyword>
<sequence>MPDALAPDPFTAMAAQLTPKRAVSHIRVSTREQAQRGGSEEGFSLPAQREANKRKAQSMGALVVKEFADRGESARSANRPELQKMLAYLKEDGGIDYVIVHKLDRLARNRADDVEINRAFEEAGVRLVSTSENIDQTPGGMLLHGIMSSIAEFYSRNLANEVIKGMGEKARNGGTLGKAPLGYMNVRARDENGREVRTIALDEERAPLIRLAFTEYATGQWTTKRLAAHLHDRGLTTVPTARKPAKAVSGAQLHRMLRHPYYKGVISFQGVEYAGAHEPLVDEETWSQVQAMLDSHRFGERERQHNHHLKTTVYCGLCGARLLVQNTRNSKGDLYPYFICARRQRTHDCAFRAVLIDVVEDRMNDLYQTIQLSSQDRQLVEQYVREELHHLKRDKDRTIRSLTTRRTNLEDRRRRLLHAHYEGAVPLELLKEEQTQLTAELGQIERQLTAYQADITEIHQRLTGALDLLEDCHRLYQAAPPHLKKLLNQVFFQRVLVNPAVDEDGRVILPEDGTNDDGGRNAADAAAGDCPIGESDGPLQRATAPRLLADASSDASLAADLRLPFACLTSRLMHNVARQHRATLLQANPQENRDNQLDCPITNTVCNDEALTSGGERFASSSTNPDRVTHVLGLGKAIVVHLGSINPNNWLPLLAFRKRLNAGEVAPESSTASVAPTSEASETTAARGIRKTACRPISAAKKQQILSLEPTGMSAREIAAEVSVTESTVRATCRQAKQPPRRKRR</sequence>
<feature type="region of interest" description="Disordered" evidence="2">
    <location>
        <begin position="21"/>
        <end position="57"/>
    </location>
</feature>
<proteinExistence type="predicted"/>
<feature type="compositionally biased region" description="Low complexity" evidence="2">
    <location>
        <begin position="520"/>
        <end position="529"/>
    </location>
</feature>
<dbReference type="Proteomes" id="UP000016498">
    <property type="component" value="Unassembled WGS sequence"/>
</dbReference>
<dbReference type="HOGENOM" id="CLU_010686_18_10_11"/>
<feature type="coiled-coil region" evidence="1">
    <location>
        <begin position="427"/>
        <end position="454"/>
    </location>
</feature>
<dbReference type="InterPro" id="IPR050639">
    <property type="entry name" value="SSR_resolvase"/>
</dbReference>
<dbReference type="InterPro" id="IPR006119">
    <property type="entry name" value="Resolv_N"/>
</dbReference>
<dbReference type="SUPFAM" id="SSF53041">
    <property type="entry name" value="Resolvase-like"/>
    <property type="match status" value="1"/>
</dbReference>
<feature type="region of interest" description="Disordered" evidence="2">
    <location>
        <begin position="667"/>
        <end position="689"/>
    </location>
</feature>
<dbReference type="GO" id="GO:0003677">
    <property type="term" value="F:DNA binding"/>
    <property type="evidence" value="ECO:0007669"/>
    <property type="project" value="InterPro"/>
</dbReference>
<evidence type="ECO:0000259" key="3">
    <source>
        <dbReference type="PROSITE" id="PS51736"/>
    </source>
</evidence>
<dbReference type="Pfam" id="PF00239">
    <property type="entry name" value="Resolvase"/>
    <property type="match status" value="1"/>
</dbReference>
<dbReference type="CDD" id="cd00338">
    <property type="entry name" value="Ser_Recombinase"/>
    <property type="match status" value="1"/>
</dbReference>
<dbReference type="EMBL" id="AWSD01000330">
    <property type="protein sequence ID" value="ERH15980.1"/>
    <property type="molecule type" value="Genomic_DNA"/>
</dbReference>
<feature type="domain" description="Recombinase" evidence="4">
    <location>
        <begin position="180"/>
        <end position="299"/>
    </location>
</feature>
<dbReference type="PANTHER" id="PTHR30461">
    <property type="entry name" value="DNA-INVERTASE FROM LAMBDOID PROPHAGE"/>
    <property type="match status" value="1"/>
</dbReference>
<dbReference type="InterPro" id="IPR036162">
    <property type="entry name" value="Resolvase-like_N_sf"/>
</dbReference>
<dbReference type="Pfam" id="PF13408">
    <property type="entry name" value="Zn_ribbon_recom"/>
    <property type="match status" value="1"/>
</dbReference>
<dbReference type="RefSeq" id="WP_021607404.1">
    <property type="nucleotide sequence ID" value="NZ_KE951785.1"/>
</dbReference>
<accession>U1PHT1</accession>
<evidence type="ECO:0000313" key="5">
    <source>
        <dbReference type="EMBL" id="ERH15980.1"/>
    </source>
</evidence>
<dbReference type="InterPro" id="IPR011109">
    <property type="entry name" value="DNA_bind_recombinase_dom"/>
</dbReference>
<dbReference type="Pfam" id="PF07508">
    <property type="entry name" value="Recombinase"/>
    <property type="match status" value="1"/>
</dbReference>